<evidence type="ECO:0000256" key="1">
    <source>
        <dbReference type="SAM" id="MobiDB-lite"/>
    </source>
</evidence>
<proteinExistence type="predicted"/>
<feature type="region of interest" description="Disordered" evidence="1">
    <location>
        <begin position="1"/>
        <end position="75"/>
    </location>
</feature>
<evidence type="ECO:0000313" key="3">
    <source>
        <dbReference type="Proteomes" id="UP000501690"/>
    </source>
</evidence>
<feature type="compositionally biased region" description="Basic and acidic residues" evidence="1">
    <location>
        <begin position="14"/>
        <end position="35"/>
    </location>
</feature>
<accession>A0A4D6N1X0</accession>
<reference evidence="2 3" key="1">
    <citation type="submission" date="2019-04" db="EMBL/GenBank/DDBJ databases">
        <title>An improved genome assembly and genetic linkage map for asparagus bean, Vigna unguiculata ssp. sesquipedialis.</title>
        <authorList>
            <person name="Xia Q."/>
            <person name="Zhang R."/>
            <person name="Dong Y."/>
        </authorList>
    </citation>
    <scope>NUCLEOTIDE SEQUENCE [LARGE SCALE GENOMIC DNA]</scope>
    <source>
        <tissue evidence="2">Leaf</tissue>
    </source>
</reference>
<dbReference type="AlphaFoldDB" id="A0A4D6N1X0"/>
<dbReference type="EMBL" id="CP039353">
    <property type="protein sequence ID" value="QCE06469.1"/>
    <property type="molecule type" value="Genomic_DNA"/>
</dbReference>
<gene>
    <name evidence="2" type="ORF">DEO72_LG9g1481</name>
</gene>
<dbReference type="Proteomes" id="UP000501690">
    <property type="component" value="Linkage Group LG9"/>
</dbReference>
<sequence>MVVPSSSRLGELFSPERDLKSLNTHKDPRLDEKSTKKNTKISSQPRLGEPLSPKQESLSLNISTTSLDRKIAFNP</sequence>
<protein>
    <submittedName>
        <fullName evidence="2">Uncharacterized protein</fullName>
    </submittedName>
</protein>
<keyword evidence="3" id="KW-1185">Reference proteome</keyword>
<feature type="compositionally biased region" description="Polar residues" evidence="1">
    <location>
        <begin position="54"/>
        <end position="66"/>
    </location>
</feature>
<evidence type="ECO:0000313" key="2">
    <source>
        <dbReference type="EMBL" id="QCE06469.1"/>
    </source>
</evidence>
<name>A0A4D6N1X0_VIGUN</name>
<organism evidence="2 3">
    <name type="scientific">Vigna unguiculata</name>
    <name type="common">Cowpea</name>
    <dbReference type="NCBI Taxonomy" id="3917"/>
    <lineage>
        <taxon>Eukaryota</taxon>
        <taxon>Viridiplantae</taxon>
        <taxon>Streptophyta</taxon>
        <taxon>Embryophyta</taxon>
        <taxon>Tracheophyta</taxon>
        <taxon>Spermatophyta</taxon>
        <taxon>Magnoliopsida</taxon>
        <taxon>eudicotyledons</taxon>
        <taxon>Gunneridae</taxon>
        <taxon>Pentapetalae</taxon>
        <taxon>rosids</taxon>
        <taxon>fabids</taxon>
        <taxon>Fabales</taxon>
        <taxon>Fabaceae</taxon>
        <taxon>Papilionoideae</taxon>
        <taxon>50 kb inversion clade</taxon>
        <taxon>NPAAA clade</taxon>
        <taxon>indigoferoid/millettioid clade</taxon>
        <taxon>Phaseoleae</taxon>
        <taxon>Vigna</taxon>
    </lineage>
</organism>